<evidence type="ECO:0000313" key="2">
    <source>
        <dbReference type="EMBL" id="KAJ4477766.1"/>
    </source>
</evidence>
<organism evidence="2 3">
    <name type="scientific">Lentinula lateritia</name>
    <dbReference type="NCBI Taxonomy" id="40482"/>
    <lineage>
        <taxon>Eukaryota</taxon>
        <taxon>Fungi</taxon>
        <taxon>Dikarya</taxon>
        <taxon>Basidiomycota</taxon>
        <taxon>Agaricomycotina</taxon>
        <taxon>Agaricomycetes</taxon>
        <taxon>Agaricomycetidae</taxon>
        <taxon>Agaricales</taxon>
        <taxon>Marasmiineae</taxon>
        <taxon>Omphalotaceae</taxon>
        <taxon>Lentinula</taxon>
    </lineage>
</organism>
<protein>
    <submittedName>
        <fullName evidence="2">Uncharacterized protein</fullName>
    </submittedName>
</protein>
<evidence type="ECO:0000256" key="1">
    <source>
        <dbReference type="SAM" id="MobiDB-lite"/>
    </source>
</evidence>
<reference evidence="2" key="1">
    <citation type="submission" date="2022-08" db="EMBL/GenBank/DDBJ databases">
        <authorList>
            <consortium name="DOE Joint Genome Institute"/>
            <person name="Min B."/>
            <person name="Riley R."/>
            <person name="Sierra-Patev S."/>
            <person name="Naranjo-Ortiz M."/>
            <person name="Looney B."/>
            <person name="Konkel Z."/>
            <person name="Slot J.C."/>
            <person name="Sakamoto Y."/>
            <person name="Steenwyk J.L."/>
            <person name="Rokas A."/>
            <person name="Carro J."/>
            <person name="Camarero S."/>
            <person name="Ferreira P."/>
            <person name="Molpeceres G."/>
            <person name="Ruiz-Duenas F.J."/>
            <person name="Serrano A."/>
            <person name="Henrissat B."/>
            <person name="Drula E."/>
            <person name="Hughes K.W."/>
            <person name="Mata J.L."/>
            <person name="Ishikawa N.K."/>
            <person name="Vargas-Isla R."/>
            <person name="Ushijima S."/>
            <person name="Smith C.A."/>
            <person name="Ahrendt S."/>
            <person name="Andreopoulos W."/>
            <person name="He G."/>
            <person name="Labutti K."/>
            <person name="Lipzen A."/>
            <person name="Ng V."/>
            <person name="Sandor L."/>
            <person name="Barry K."/>
            <person name="Martinez A.T."/>
            <person name="Xiao Y."/>
            <person name="Gibbons J.G."/>
            <person name="Terashima K."/>
            <person name="Hibbett D.S."/>
            <person name="Grigoriev I.V."/>
        </authorList>
    </citation>
    <scope>NUCLEOTIDE SEQUENCE</scope>
    <source>
        <strain evidence="2">Sp2 HRB7682 ss15</strain>
    </source>
</reference>
<accession>A0A9W9A9P5</accession>
<name>A0A9W9A9P5_9AGAR</name>
<reference evidence="2" key="2">
    <citation type="journal article" date="2023" name="Proc. Natl. Acad. Sci. U.S.A.">
        <title>A global phylogenomic analysis of the shiitake genus Lentinula.</title>
        <authorList>
            <person name="Sierra-Patev S."/>
            <person name="Min B."/>
            <person name="Naranjo-Ortiz M."/>
            <person name="Looney B."/>
            <person name="Konkel Z."/>
            <person name="Slot J.C."/>
            <person name="Sakamoto Y."/>
            <person name="Steenwyk J.L."/>
            <person name="Rokas A."/>
            <person name="Carro J."/>
            <person name="Camarero S."/>
            <person name="Ferreira P."/>
            <person name="Molpeceres G."/>
            <person name="Ruiz-Duenas F.J."/>
            <person name="Serrano A."/>
            <person name="Henrissat B."/>
            <person name="Drula E."/>
            <person name="Hughes K.W."/>
            <person name="Mata J.L."/>
            <person name="Ishikawa N.K."/>
            <person name="Vargas-Isla R."/>
            <person name="Ushijima S."/>
            <person name="Smith C.A."/>
            <person name="Donoghue J."/>
            <person name="Ahrendt S."/>
            <person name="Andreopoulos W."/>
            <person name="He G."/>
            <person name="LaButti K."/>
            <person name="Lipzen A."/>
            <person name="Ng V."/>
            <person name="Riley R."/>
            <person name="Sandor L."/>
            <person name="Barry K."/>
            <person name="Martinez A.T."/>
            <person name="Xiao Y."/>
            <person name="Gibbons J.G."/>
            <person name="Terashima K."/>
            <person name="Grigoriev I.V."/>
            <person name="Hibbett D."/>
        </authorList>
    </citation>
    <scope>NUCLEOTIDE SEQUENCE</scope>
    <source>
        <strain evidence="2">Sp2 HRB7682 ss15</strain>
    </source>
</reference>
<dbReference type="EMBL" id="JANVFS010000018">
    <property type="protein sequence ID" value="KAJ4477766.1"/>
    <property type="molecule type" value="Genomic_DNA"/>
</dbReference>
<comment type="caution">
    <text evidence="2">The sequence shown here is derived from an EMBL/GenBank/DDBJ whole genome shotgun (WGS) entry which is preliminary data.</text>
</comment>
<dbReference type="AlphaFoldDB" id="A0A9W9A9P5"/>
<sequence length="170" mass="18881">MDQIDEYIQGLSSLHQHPGSLEVRMMLGRQDLRQSLRMDYSTAEGAYHHPEAPRLASHKFAVALESSTFAKLAPTKSIIDQTTWCGAAGRAMADAISFALPTVTVSSSTKSMLWRVGARSTKLQKSDSEHFWKAAVDFASVFDNEHGEVEERGEERQRASKGNREVEAVQ</sequence>
<proteinExistence type="predicted"/>
<evidence type="ECO:0000313" key="3">
    <source>
        <dbReference type="Proteomes" id="UP001150238"/>
    </source>
</evidence>
<gene>
    <name evidence="2" type="ORF">C8J55DRAFT_549914</name>
</gene>
<feature type="region of interest" description="Disordered" evidence="1">
    <location>
        <begin position="146"/>
        <end position="170"/>
    </location>
</feature>
<dbReference type="Proteomes" id="UP001150238">
    <property type="component" value="Unassembled WGS sequence"/>
</dbReference>